<dbReference type="PANTHER" id="PTHR23508">
    <property type="entry name" value="CARBOXYLIC ACID TRANSPORTER PROTEIN HOMOLOG"/>
    <property type="match status" value="1"/>
</dbReference>
<evidence type="ECO:0000259" key="6">
    <source>
        <dbReference type="PROSITE" id="PS50850"/>
    </source>
</evidence>
<keyword evidence="4 5" id="KW-0472">Membrane</keyword>
<keyword evidence="2 5" id="KW-0812">Transmembrane</keyword>
<dbReference type="InterPro" id="IPR011701">
    <property type="entry name" value="MFS"/>
</dbReference>
<protein>
    <submittedName>
        <fullName evidence="7">MFS transporter</fullName>
    </submittedName>
</protein>
<dbReference type="EMBL" id="JBHRYH010000012">
    <property type="protein sequence ID" value="MFC3625626.1"/>
    <property type="molecule type" value="Genomic_DNA"/>
</dbReference>
<comment type="caution">
    <text evidence="7">The sequence shown here is derived from an EMBL/GenBank/DDBJ whole genome shotgun (WGS) entry which is preliminary data.</text>
</comment>
<feature type="transmembrane region" description="Helical" evidence="5">
    <location>
        <begin position="418"/>
        <end position="440"/>
    </location>
</feature>
<dbReference type="PROSITE" id="PS50850">
    <property type="entry name" value="MFS"/>
    <property type="match status" value="1"/>
</dbReference>
<gene>
    <name evidence="7" type="ORF">ACFOKJ_05610</name>
</gene>
<dbReference type="PROSITE" id="PS00217">
    <property type="entry name" value="SUGAR_TRANSPORT_2"/>
    <property type="match status" value="1"/>
</dbReference>
<feature type="transmembrane region" description="Helical" evidence="5">
    <location>
        <begin position="390"/>
        <end position="412"/>
    </location>
</feature>
<comment type="subcellular location">
    <subcellularLocation>
        <location evidence="1">Membrane</location>
        <topology evidence="1">Multi-pass membrane protein</topology>
    </subcellularLocation>
</comment>
<feature type="transmembrane region" description="Helical" evidence="5">
    <location>
        <begin position="30"/>
        <end position="56"/>
    </location>
</feature>
<organism evidence="7 8">
    <name type="scientific">Vogesella amnigena</name>
    <dbReference type="NCBI Taxonomy" id="1507449"/>
    <lineage>
        <taxon>Bacteria</taxon>
        <taxon>Pseudomonadati</taxon>
        <taxon>Pseudomonadota</taxon>
        <taxon>Betaproteobacteria</taxon>
        <taxon>Neisseriales</taxon>
        <taxon>Chromobacteriaceae</taxon>
        <taxon>Vogesella</taxon>
    </lineage>
</organism>
<proteinExistence type="predicted"/>
<feature type="domain" description="Major facilitator superfamily (MFS) profile" evidence="6">
    <location>
        <begin position="30"/>
        <end position="445"/>
    </location>
</feature>
<evidence type="ECO:0000256" key="4">
    <source>
        <dbReference type="ARBA" id="ARBA00023136"/>
    </source>
</evidence>
<dbReference type="Gene3D" id="1.20.1250.20">
    <property type="entry name" value="MFS general substrate transporter like domains"/>
    <property type="match status" value="2"/>
</dbReference>
<dbReference type="InterPro" id="IPR020846">
    <property type="entry name" value="MFS_dom"/>
</dbReference>
<feature type="transmembrane region" description="Helical" evidence="5">
    <location>
        <begin position="268"/>
        <end position="288"/>
    </location>
</feature>
<dbReference type="PROSITE" id="PS00216">
    <property type="entry name" value="SUGAR_TRANSPORT_1"/>
    <property type="match status" value="1"/>
</dbReference>
<dbReference type="CDD" id="cd17365">
    <property type="entry name" value="MFS_PcaK_like"/>
    <property type="match status" value="1"/>
</dbReference>
<dbReference type="Pfam" id="PF07690">
    <property type="entry name" value="MFS_1"/>
    <property type="match status" value="1"/>
</dbReference>
<feature type="transmembrane region" description="Helical" evidence="5">
    <location>
        <begin position="98"/>
        <end position="116"/>
    </location>
</feature>
<evidence type="ECO:0000313" key="7">
    <source>
        <dbReference type="EMBL" id="MFC3625626.1"/>
    </source>
</evidence>
<dbReference type="RefSeq" id="WP_390277330.1">
    <property type="nucleotide sequence ID" value="NZ_JBHRYH010000012.1"/>
</dbReference>
<name>A0ABV7TSA0_9NEIS</name>
<keyword evidence="3 5" id="KW-1133">Transmembrane helix</keyword>
<feature type="transmembrane region" description="Helical" evidence="5">
    <location>
        <begin position="68"/>
        <end position="86"/>
    </location>
</feature>
<evidence type="ECO:0000256" key="5">
    <source>
        <dbReference type="SAM" id="Phobius"/>
    </source>
</evidence>
<dbReference type="InterPro" id="IPR036259">
    <property type="entry name" value="MFS_trans_sf"/>
</dbReference>
<feature type="transmembrane region" description="Helical" evidence="5">
    <location>
        <begin position="157"/>
        <end position="178"/>
    </location>
</feature>
<sequence>MNPSMQASAKLAPARPEQVDAIPAAVTRRVIAICLFVILAEGYDVAIYGVVLPAMIEGKIWGLSPLQLGVIGSYALFGMLLGAMLVGTVSDIVGRKKTLLSCLALFSITMAMAAMADSAAEFGLYRFIGGLGLGGIIPTASALTIEYSPLRRRSFNYAVMFSGYALGGVLVALLSLWVLPESGWRALFMIGALPLVAVPLIAIWLPESIDFLRNKQRHQQADALAASLGIPVTPAAPQAANGASKSAPRGVFAAVGLLFQRDNLRATLLFWLAFFMGLLLIYGLNTWLPQLMRKSGYPLGSSLALMLSLNLTAVVGALIAGAAADRWGSRRVIVVSYLLAAASVALLSLRPDVVWTYALVGVAGFGSISTTLIMNAYISRYFPAAARGTALGWALGFGRLGAISGPIVGGWLLQSGISLSWCFYVFALAGLLAAVAVFFIPPRDELHT</sequence>
<evidence type="ECO:0000256" key="3">
    <source>
        <dbReference type="ARBA" id="ARBA00022989"/>
    </source>
</evidence>
<feature type="transmembrane region" description="Helical" evidence="5">
    <location>
        <begin position="122"/>
        <end position="145"/>
    </location>
</feature>
<dbReference type="InterPro" id="IPR005829">
    <property type="entry name" value="Sugar_transporter_CS"/>
</dbReference>
<evidence type="ECO:0000256" key="1">
    <source>
        <dbReference type="ARBA" id="ARBA00004141"/>
    </source>
</evidence>
<reference evidence="8" key="1">
    <citation type="journal article" date="2019" name="Int. J. Syst. Evol. Microbiol.">
        <title>The Global Catalogue of Microorganisms (GCM) 10K type strain sequencing project: providing services to taxonomists for standard genome sequencing and annotation.</title>
        <authorList>
            <consortium name="The Broad Institute Genomics Platform"/>
            <consortium name="The Broad Institute Genome Sequencing Center for Infectious Disease"/>
            <person name="Wu L."/>
            <person name="Ma J."/>
        </authorList>
    </citation>
    <scope>NUCLEOTIDE SEQUENCE [LARGE SCALE GENOMIC DNA]</scope>
    <source>
        <strain evidence="8">KCTC 42195</strain>
    </source>
</reference>
<dbReference type="PANTHER" id="PTHR23508:SF10">
    <property type="entry name" value="CARBOXYLIC ACID TRANSPORTER PROTEIN HOMOLOG"/>
    <property type="match status" value="1"/>
</dbReference>
<feature type="transmembrane region" description="Helical" evidence="5">
    <location>
        <begin position="355"/>
        <end position="378"/>
    </location>
</feature>
<feature type="transmembrane region" description="Helical" evidence="5">
    <location>
        <begin position="332"/>
        <end position="349"/>
    </location>
</feature>
<dbReference type="Proteomes" id="UP001595636">
    <property type="component" value="Unassembled WGS sequence"/>
</dbReference>
<evidence type="ECO:0000313" key="8">
    <source>
        <dbReference type="Proteomes" id="UP001595636"/>
    </source>
</evidence>
<dbReference type="SUPFAM" id="SSF103473">
    <property type="entry name" value="MFS general substrate transporter"/>
    <property type="match status" value="1"/>
</dbReference>
<keyword evidence="8" id="KW-1185">Reference proteome</keyword>
<evidence type="ECO:0000256" key="2">
    <source>
        <dbReference type="ARBA" id="ARBA00022692"/>
    </source>
</evidence>
<accession>A0ABV7TSA0</accession>
<feature type="transmembrane region" description="Helical" evidence="5">
    <location>
        <begin position="300"/>
        <end position="320"/>
    </location>
</feature>
<feature type="transmembrane region" description="Helical" evidence="5">
    <location>
        <begin position="184"/>
        <end position="205"/>
    </location>
</feature>